<feature type="transmembrane region" description="Helical" evidence="2">
    <location>
        <begin position="113"/>
        <end position="131"/>
    </location>
</feature>
<dbReference type="STRING" id="1849047.A0A3D8SR20"/>
<keyword evidence="2" id="KW-0472">Membrane</keyword>
<dbReference type="EMBL" id="PDLM01000001">
    <property type="protein sequence ID" value="RDW88755.1"/>
    <property type="molecule type" value="Genomic_DNA"/>
</dbReference>
<evidence type="ECO:0000259" key="3">
    <source>
        <dbReference type="Pfam" id="PF24800"/>
    </source>
</evidence>
<keyword evidence="5" id="KW-1185">Reference proteome</keyword>
<gene>
    <name evidence="4" type="ORF">BP6252_00787</name>
</gene>
<keyword evidence="2" id="KW-1133">Transmembrane helix</keyword>
<evidence type="ECO:0000256" key="2">
    <source>
        <dbReference type="SAM" id="Phobius"/>
    </source>
</evidence>
<feature type="region of interest" description="Disordered" evidence="1">
    <location>
        <begin position="249"/>
        <end position="295"/>
    </location>
</feature>
<dbReference type="PANTHER" id="PTHR42109:SF2">
    <property type="entry name" value="INTEGRAL MEMBRANE PROTEIN"/>
    <property type="match status" value="1"/>
</dbReference>
<feature type="compositionally biased region" description="Basic residues" evidence="1">
    <location>
        <begin position="266"/>
        <end position="289"/>
    </location>
</feature>
<name>A0A3D8SR20_9HELO</name>
<proteinExistence type="predicted"/>
<reference evidence="4 5" key="1">
    <citation type="journal article" date="2018" name="IMA Fungus">
        <title>IMA Genome-F 9: Draft genome sequence of Annulohypoxylon stygium, Aspergillus mulundensis, Berkeleyomyces basicola (syn. Thielaviopsis basicola), Ceratocystis smalleyi, two Cercospora beticola strains, Coleophoma cylindrospora, Fusarium fracticaudum, Phialophora cf. hyalina, and Morchella septimelata.</title>
        <authorList>
            <person name="Wingfield B.D."/>
            <person name="Bills G.F."/>
            <person name="Dong Y."/>
            <person name="Huang W."/>
            <person name="Nel W.J."/>
            <person name="Swalarsk-Parry B.S."/>
            <person name="Vaghefi N."/>
            <person name="Wilken P.M."/>
            <person name="An Z."/>
            <person name="de Beer Z.W."/>
            <person name="De Vos L."/>
            <person name="Chen L."/>
            <person name="Duong T.A."/>
            <person name="Gao Y."/>
            <person name="Hammerbacher A."/>
            <person name="Kikkert J.R."/>
            <person name="Li Y."/>
            <person name="Li H."/>
            <person name="Li K."/>
            <person name="Li Q."/>
            <person name="Liu X."/>
            <person name="Ma X."/>
            <person name="Naidoo K."/>
            <person name="Pethybridge S.J."/>
            <person name="Sun J."/>
            <person name="Steenkamp E.T."/>
            <person name="van der Nest M.A."/>
            <person name="van Wyk S."/>
            <person name="Wingfield M.J."/>
            <person name="Xiong C."/>
            <person name="Yue Q."/>
            <person name="Zhang X."/>
        </authorList>
    </citation>
    <scope>NUCLEOTIDE SEQUENCE [LARGE SCALE GENOMIC DNA]</scope>
    <source>
        <strain evidence="4 5">BP6252</strain>
    </source>
</reference>
<organism evidence="4 5">
    <name type="scientific">Coleophoma cylindrospora</name>
    <dbReference type="NCBI Taxonomy" id="1849047"/>
    <lineage>
        <taxon>Eukaryota</taxon>
        <taxon>Fungi</taxon>
        <taxon>Dikarya</taxon>
        <taxon>Ascomycota</taxon>
        <taxon>Pezizomycotina</taxon>
        <taxon>Leotiomycetes</taxon>
        <taxon>Helotiales</taxon>
        <taxon>Dermateaceae</taxon>
        <taxon>Coleophoma</taxon>
    </lineage>
</organism>
<evidence type="ECO:0000313" key="5">
    <source>
        <dbReference type="Proteomes" id="UP000256645"/>
    </source>
</evidence>
<sequence>MAVSYRNAVSIAELVVYLPSLAVALLLCSRHGFGRSSSFFFLVIFALARVIGPCMELATISDPTNVGLYEGVVILQSIGLSPLMMSTTGLLSRLLGNIQKSTDTFLKTQMLQLVELVIIVALILGIVGGVQSSSGIAQGSYHPNGLNKVGIALFIASFAAIVLATIALTFSVAHADQGEKRILVAVAISLPFMLVRLFYSIMVTYTTDKTFNQLTGSVTVLLCVALIEEFIIVVIYEVVGLTLPQVPKTQHRQGHHLSSSDGTDSRRRRHRSSRRHSGRHHGGRRHGGRRQGGTDNIALRIAKGTIVGRVVTAAMDSQRNKDDIEMGQRY</sequence>
<feature type="transmembrane region" description="Helical" evidence="2">
    <location>
        <begin position="72"/>
        <end position="92"/>
    </location>
</feature>
<feature type="transmembrane region" description="Helical" evidence="2">
    <location>
        <begin position="39"/>
        <end position="60"/>
    </location>
</feature>
<dbReference type="OrthoDB" id="2560628at2759"/>
<evidence type="ECO:0000256" key="1">
    <source>
        <dbReference type="SAM" id="MobiDB-lite"/>
    </source>
</evidence>
<dbReference type="AlphaFoldDB" id="A0A3D8SR20"/>
<evidence type="ECO:0000313" key="4">
    <source>
        <dbReference type="EMBL" id="RDW88755.1"/>
    </source>
</evidence>
<feature type="domain" description="DUF7702" evidence="3">
    <location>
        <begin position="3"/>
        <end position="244"/>
    </location>
</feature>
<dbReference type="InterPro" id="IPR056119">
    <property type="entry name" value="DUF7702"/>
</dbReference>
<dbReference type="Pfam" id="PF24800">
    <property type="entry name" value="DUF7702"/>
    <property type="match status" value="1"/>
</dbReference>
<feature type="transmembrane region" description="Helical" evidence="2">
    <location>
        <begin position="151"/>
        <end position="170"/>
    </location>
</feature>
<feature type="transmembrane region" description="Helical" evidence="2">
    <location>
        <begin position="219"/>
        <end position="243"/>
    </location>
</feature>
<feature type="transmembrane region" description="Helical" evidence="2">
    <location>
        <begin position="182"/>
        <end position="199"/>
    </location>
</feature>
<keyword evidence="2" id="KW-0812">Transmembrane</keyword>
<accession>A0A3D8SR20</accession>
<protein>
    <recommendedName>
        <fullName evidence="3">DUF7702 domain-containing protein</fullName>
    </recommendedName>
</protein>
<dbReference type="PANTHER" id="PTHR42109">
    <property type="entry name" value="UNPLACED GENOMIC SCAFFOLD UM_SCAF_CONTIG_1.265, WHOLE GENOME SHOTGUN SEQUENCE"/>
    <property type="match status" value="1"/>
</dbReference>
<feature type="transmembrane region" description="Helical" evidence="2">
    <location>
        <begin position="6"/>
        <end position="27"/>
    </location>
</feature>
<comment type="caution">
    <text evidence="4">The sequence shown here is derived from an EMBL/GenBank/DDBJ whole genome shotgun (WGS) entry which is preliminary data.</text>
</comment>
<dbReference type="Proteomes" id="UP000256645">
    <property type="component" value="Unassembled WGS sequence"/>
</dbReference>